<dbReference type="Gene3D" id="3.30.700.10">
    <property type="entry name" value="Glycoprotein, Type 4 Pilin"/>
    <property type="match status" value="1"/>
</dbReference>
<dbReference type="RefSeq" id="WP_020851240.1">
    <property type="nucleotide sequence ID" value="NZ_CP006696.1"/>
</dbReference>
<keyword evidence="3" id="KW-0281">Fimbrium</keyword>
<keyword evidence="2" id="KW-0488">Methylation</keyword>
<accession>A0A060H5L6</accession>
<evidence type="ECO:0000256" key="1">
    <source>
        <dbReference type="ARBA" id="ARBA00005233"/>
    </source>
</evidence>
<evidence type="ECO:0000256" key="4">
    <source>
        <dbReference type="SAM" id="Phobius"/>
    </source>
</evidence>
<dbReference type="GO" id="GO:0044096">
    <property type="term" value="C:type IV pilus"/>
    <property type="evidence" value="ECO:0007669"/>
    <property type="project" value="TreeGrafter"/>
</dbReference>
<comment type="similarity">
    <text evidence="1 3">Belongs to the N-Me-Phe pilin family.</text>
</comment>
<proteinExistence type="inferred from homology"/>
<dbReference type="PATRIC" id="fig|155920.8.peg.3196"/>
<dbReference type="AlphaFoldDB" id="A0A060H5L6"/>
<dbReference type="NCBIfam" id="TIGR02532">
    <property type="entry name" value="IV_pilin_GFxxxE"/>
    <property type="match status" value="1"/>
</dbReference>
<sequence length="150" mass="15415">MKKQQGFTLIELMIVIAIIAILAAIALPMYQNYVAKSQVTAGLAEITPGKAQAEIRIAEARPTTTATDIGLRTATARCNTIAVSIVTDNPSTIICTLVGNAQVNGQTIRWTRAVDNAAGTRDGGLWTCTTTVAEALRPGGCGATAAAGGG</sequence>
<reference evidence="5 6" key="1">
    <citation type="submission" date="2013-08" db="EMBL/GenBank/DDBJ databases">
        <authorList>
            <person name="Stouthamer R."/>
            <person name="Nunney L."/>
        </authorList>
    </citation>
    <scope>NUCLEOTIDE SEQUENCE [LARGE SCALE GENOMIC DNA]</scope>
    <source>
        <strain evidence="6">ann-1</strain>
    </source>
</reference>
<evidence type="ECO:0000256" key="3">
    <source>
        <dbReference type="RuleBase" id="RU000389"/>
    </source>
</evidence>
<evidence type="ECO:0000313" key="5">
    <source>
        <dbReference type="EMBL" id="AIC10853.1"/>
    </source>
</evidence>
<dbReference type="PANTHER" id="PTHR30093:SF34">
    <property type="entry name" value="PREPILIN PEPTIDASE-DEPENDENT PROTEIN D"/>
    <property type="match status" value="1"/>
</dbReference>
<dbReference type="InterPro" id="IPR012902">
    <property type="entry name" value="N_methyl_site"/>
</dbReference>
<keyword evidence="4" id="KW-1133">Transmembrane helix</keyword>
<protein>
    <submittedName>
        <fullName evidence="5">Fimbrial protein</fullName>
    </submittedName>
</protein>
<gene>
    <name evidence="5" type="ORF">D934_13485</name>
</gene>
<dbReference type="EMBL" id="CP006696">
    <property type="protein sequence ID" value="AIC10853.1"/>
    <property type="molecule type" value="Genomic_DNA"/>
</dbReference>
<dbReference type="SUPFAM" id="SSF54523">
    <property type="entry name" value="Pili subunits"/>
    <property type="match status" value="1"/>
</dbReference>
<keyword evidence="4" id="KW-0812">Transmembrane</keyword>
<dbReference type="Pfam" id="PF07963">
    <property type="entry name" value="N_methyl"/>
    <property type="match status" value="1"/>
</dbReference>
<dbReference type="GO" id="GO:0007155">
    <property type="term" value="P:cell adhesion"/>
    <property type="evidence" value="ECO:0007669"/>
    <property type="project" value="InterPro"/>
</dbReference>
<dbReference type="HOGENOM" id="CLU_091705_4_2_6"/>
<dbReference type="KEGG" id="xfs:D934_13485"/>
<feature type="transmembrane region" description="Helical" evidence="4">
    <location>
        <begin position="12"/>
        <end position="30"/>
    </location>
</feature>
<dbReference type="InterPro" id="IPR045584">
    <property type="entry name" value="Pilin-like"/>
</dbReference>
<dbReference type="Pfam" id="PF00114">
    <property type="entry name" value="Pilin"/>
    <property type="match status" value="1"/>
</dbReference>
<dbReference type="PROSITE" id="PS00409">
    <property type="entry name" value="PROKAR_NTER_METHYL"/>
    <property type="match status" value="1"/>
</dbReference>
<dbReference type="InterPro" id="IPR001082">
    <property type="entry name" value="Pilin"/>
</dbReference>
<organism evidence="5 6">
    <name type="scientific">Xylella fastidiosa subsp. sandyi Ann-1</name>
    <dbReference type="NCBI Taxonomy" id="155920"/>
    <lineage>
        <taxon>Bacteria</taxon>
        <taxon>Pseudomonadati</taxon>
        <taxon>Pseudomonadota</taxon>
        <taxon>Gammaproteobacteria</taxon>
        <taxon>Lysobacterales</taxon>
        <taxon>Lysobacteraceae</taxon>
        <taxon>Xylella</taxon>
    </lineage>
</organism>
<dbReference type="GO" id="GO:0043107">
    <property type="term" value="P:type IV pilus-dependent motility"/>
    <property type="evidence" value="ECO:0007669"/>
    <property type="project" value="TreeGrafter"/>
</dbReference>
<name>A0A060H5L6_XYLFS</name>
<evidence type="ECO:0000313" key="6">
    <source>
        <dbReference type="Proteomes" id="UP000027215"/>
    </source>
</evidence>
<keyword evidence="4" id="KW-0472">Membrane</keyword>
<evidence type="ECO:0000256" key="2">
    <source>
        <dbReference type="ARBA" id="ARBA00022481"/>
    </source>
</evidence>
<dbReference type="PANTHER" id="PTHR30093">
    <property type="entry name" value="GENERAL SECRETION PATHWAY PROTEIN G"/>
    <property type="match status" value="1"/>
</dbReference>
<dbReference type="Proteomes" id="UP000027215">
    <property type="component" value="Chromosome"/>
</dbReference>